<dbReference type="AlphaFoldDB" id="S6U5R1"/>
<gene>
    <name evidence="2" type="ORF">A244_36205</name>
</gene>
<organism evidence="2 3">
    <name type="scientific">Pseudomonas syringae pv. actinidiae ICMP 18807</name>
    <dbReference type="NCBI Taxonomy" id="1194404"/>
    <lineage>
        <taxon>Bacteria</taxon>
        <taxon>Pseudomonadati</taxon>
        <taxon>Pseudomonadota</taxon>
        <taxon>Gammaproteobacteria</taxon>
        <taxon>Pseudomonadales</taxon>
        <taxon>Pseudomonadaceae</taxon>
        <taxon>Pseudomonas</taxon>
        <taxon>Pseudomonas syringae</taxon>
    </lineage>
</organism>
<name>S6U5R1_PSESF</name>
<feature type="compositionally biased region" description="Basic and acidic residues" evidence="1">
    <location>
        <begin position="1"/>
        <end position="22"/>
    </location>
</feature>
<evidence type="ECO:0000313" key="3">
    <source>
        <dbReference type="Proteomes" id="UP000015729"/>
    </source>
</evidence>
<feature type="region of interest" description="Disordered" evidence="1">
    <location>
        <begin position="1"/>
        <end position="43"/>
    </location>
</feature>
<dbReference type="Proteomes" id="UP000015729">
    <property type="component" value="Unassembled WGS sequence"/>
</dbReference>
<dbReference type="EMBL" id="AOKG01002486">
    <property type="protein sequence ID" value="EPN33693.1"/>
    <property type="molecule type" value="Genomic_DNA"/>
</dbReference>
<feature type="non-terminal residue" evidence="2">
    <location>
        <position position="1"/>
    </location>
</feature>
<accession>S6U5R1</accession>
<evidence type="ECO:0000256" key="1">
    <source>
        <dbReference type="SAM" id="MobiDB-lite"/>
    </source>
</evidence>
<protein>
    <submittedName>
        <fullName evidence="2">Uncharacterized protein</fullName>
    </submittedName>
</protein>
<evidence type="ECO:0000313" key="2">
    <source>
        <dbReference type="EMBL" id="EPN33693.1"/>
    </source>
</evidence>
<reference evidence="2 3" key="1">
    <citation type="journal article" date="2013" name="PLoS Pathog.">
        <title>Genomic analysis of the Kiwifruit pathogen Pseudomonas syringae pv. actinidiae provides insight into the origins of an emergent plant disease.</title>
        <authorList>
            <person name="McCann H.C."/>
            <person name="Rikkerink E.H."/>
            <person name="Bertels F."/>
            <person name="Fiers M."/>
            <person name="Lu A."/>
            <person name="Rees-George J."/>
            <person name="Andersen M.T."/>
            <person name="Gleave A.P."/>
            <person name="Haubold B."/>
            <person name="Wohlers M.W."/>
            <person name="Guttman D.S."/>
            <person name="Wang P.W."/>
            <person name="Straub C."/>
            <person name="Vanneste J.L."/>
            <person name="Rainey P.B."/>
            <person name="Templeton M.D."/>
        </authorList>
    </citation>
    <scope>NUCLEOTIDE SEQUENCE [LARGE SCALE GENOMIC DNA]</scope>
    <source>
        <strain evidence="2 3">ICMP 18807</strain>
    </source>
</reference>
<sequence length="69" mass="7530">CIGIGRREDARIDQYQTREPHVFHGASGPADISGMGSADQDNTDVLQQGKCSLMRIRGANLTETTRLTL</sequence>
<comment type="caution">
    <text evidence="2">The sequence shown here is derived from an EMBL/GenBank/DDBJ whole genome shotgun (WGS) entry which is preliminary data.</text>
</comment>
<proteinExistence type="predicted"/>